<accession>A0A2I4CJ71</accession>
<dbReference type="InterPro" id="IPR013783">
    <property type="entry name" value="Ig-like_fold"/>
</dbReference>
<dbReference type="STRING" id="52670.A0A2I4CJ71"/>
<dbReference type="Proteomes" id="UP000192220">
    <property type="component" value="Unplaced"/>
</dbReference>
<dbReference type="InParanoid" id="A0A2I4CJ71"/>
<dbReference type="CTD" id="9308"/>
<dbReference type="PROSITE" id="PS50835">
    <property type="entry name" value="IG_LIKE"/>
    <property type="match status" value="1"/>
</dbReference>
<dbReference type="AlphaFoldDB" id="A0A2I4CJ71"/>
<keyword evidence="1" id="KW-0812">Transmembrane</keyword>
<proteinExistence type="predicted"/>
<dbReference type="GeneID" id="106529219"/>
<evidence type="ECO:0000259" key="3">
    <source>
        <dbReference type="PROSITE" id="PS50835"/>
    </source>
</evidence>
<dbReference type="CDD" id="cd00096">
    <property type="entry name" value="Ig"/>
    <property type="match status" value="1"/>
</dbReference>
<dbReference type="KEGG" id="alim:106529219"/>
<feature type="signal peptide" evidence="2">
    <location>
        <begin position="1"/>
        <end position="21"/>
    </location>
</feature>
<gene>
    <name evidence="5" type="primary">cd83</name>
</gene>
<organism evidence="4 5">
    <name type="scientific">Austrofundulus limnaeus</name>
    <name type="common">Annual killifish</name>
    <dbReference type="NCBI Taxonomy" id="52670"/>
    <lineage>
        <taxon>Eukaryota</taxon>
        <taxon>Metazoa</taxon>
        <taxon>Chordata</taxon>
        <taxon>Craniata</taxon>
        <taxon>Vertebrata</taxon>
        <taxon>Euteleostomi</taxon>
        <taxon>Actinopterygii</taxon>
        <taxon>Neopterygii</taxon>
        <taxon>Teleostei</taxon>
        <taxon>Neoteleostei</taxon>
        <taxon>Acanthomorphata</taxon>
        <taxon>Ovalentaria</taxon>
        <taxon>Atherinomorphae</taxon>
        <taxon>Cyprinodontiformes</taxon>
        <taxon>Rivulidae</taxon>
        <taxon>Austrofundulus</taxon>
    </lineage>
</organism>
<dbReference type="PANTHER" id="PTHR15193:SF1">
    <property type="entry name" value="CD83 ANTIGEN"/>
    <property type="match status" value="1"/>
</dbReference>
<dbReference type="Gene3D" id="2.60.40.10">
    <property type="entry name" value="Immunoglobulins"/>
    <property type="match status" value="1"/>
</dbReference>
<keyword evidence="2" id="KW-0732">Signal</keyword>
<keyword evidence="4" id="KW-1185">Reference proteome</keyword>
<dbReference type="InterPro" id="IPR036179">
    <property type="entry name" value="Ig-like_dom_sf"/>
</dbReference>
<dbReference type="SUPFAM" id="SSF48726">
    <property type="entry name" value="Immunoglobulin"/>
    <property type="match status" value="1"/>
</dbReference>
<dbReference type="Pfam" id="PF07686">
    <property type="entry name" value="V-set"/>
    <property type="match status" value="1"/>
</dbReference>
<name>A0A2I4CJ71_AUSLI</name>
<evidence type="ECO:0000313" key="5">
    <source>
        <dbReference type="RefSeq" id="XP_013880028.1"/>
    </source>
</evidence>
<dbReference type="RefSeq" id="XP_013880028.1">
    <property type="nucleotide sequence ID" value="XM_014024574.1"/>
</dbReference>
<keyword evidence="1" id="KW-0472">Membrane</keyword>
<dbReference type="InterPro" id="IPR013106">
    <property type="entry name" value="Ig_V-set"/>
</dbReference>
<feature type="domain" description="Ig-like" evidence="3">
    <location>
        <begin position="3"/>
        <end position="133"/>
    </location>
</feature>
<dbReference type="InterPro" id="IPR007110">
    <property type="entry name" value="Ig-like_dom"/>
</dbReference>
<dbReference type="PANTHER" id="PTHR15193">
    <property type="entry name" value="CD83 ANTIGEN"/>
    <property type="match status" value="1"/>
</dbReference>
<dbReference type="OrthoDB" id="9422899at2759"/>
<evidence type="ECO:0000256" key="1">
    <source>
        <dbReference type="SAM" id="Phobius"/>
    </source>
</evidence>
<evidence type="ECO:0000313" key="4">
    <source>
        <dbReference type="Proteomes" id="UP000192220"/>
    </source>
</evidence>
<reference evidence="5" key="1">
    <citation type="submission" date="2025-08" db="UniProtKB">
        <authorList>
            <consortium name="RefSeq"/>
        </authorList>
    </citation>
    <scope>IDENTIFICATION</scope>
    <source>
        <strain evidence="5">Quisiro</strain>
        <tissue evidence="5">Liver</tissue>
    </source>
</reference>
<evidence type="ECO:0000256" key="2">
    <source>
        <dbReference type="SAM" id="SignalP"/>
    </source>
</evidence>
<protein>
    <submittedName>
        <fullName evidence="5">CD83 antigen</fullName>
    </submittedName>
</protein>
<keyword evidence="1" id="KW-1133">Transmembrane helix</keyword>
<feature type="transmembrane region" description="Helical" evidence="1">
    <location>
        <begin position="165"/>
        <end position="186"/>
    </location>
</feature>
<feature type="chain" id="PRO_5014179953" evidence="2">
    <location>
        <begin position="22"/>
        <end position="232"/>
    </location>
</feature>
<sequence>MSPNLLSLLLLSLGLCAWGRAVREDAAEVSSVSGRDCTLRCTAEQKPGVQYMAVRWYKELRTSPTPGSKGLVSRNLPGGATSRYESLDMAVDFQGESHDLFLPNLTCSHSGVYTCYLAAPVGEQNREGKVVLTLTDCPAEPTPAPADATVPPDFPAVKLLADTTLLFASALLLMALVIFVISYSCLKNTFREKGRTTKKEILLNAPLKPLEKKDLMLIYTLGPKATMKHICV</sequence>